<feature type="compositionally biased region" description="Low complexity" evidence="1">
    <location>
        <begin position="189"/>
        <end position="236"/>
    </location>
</feature>
<gene>
    <name evidence="2" type="ORF">O9H85_02755</name>
</gene>
<feature type="compositionally biased region" description="Polar residues" evidence="1">
    <location>
        <begin position="147"/>
        <end position="188"/>
    </location>
</feature>
<dbReference type="RefSeq" id="WP_269879729.1">
    <property type="nucleotide sequence ID" value="NZ_JAQAGZ010000001.1"/>
</dbReference>
<dbReference type="EMBL" id="JAQAGZ010000001">
    <property type="protein sequence ID" value="MCZ8511374.1"/>
    <property type="molecule type" value="Genomic_DNA"/>
</dbReference>
<protein>
    <submittedName>
        <fullName evidence="2">Uncharacterized protein</fullName>
    </submittedName>
</protein>
<feature type="compositionally biased region" description="Polar residues" evidence="1">
    <location>
        <begin position="39"/>
        <end position="83"/>
    </location>
</feature>
<feature type="region of interest" description="Disordered" evidence="1">
    <location>
        <begin position="133"/>
        <end position="280"/>
    </location>
</feature>
<organism evidence="2 3">
    <name type="scientific">Paenibacillus gyeongsangnamensis</name>
    <dbReference type="NCBI Taxonomy" id="3388067"/>
    <lineage>
        <taxon>Bacteria</taxon>
        <taxon>Bacillati</taxon>
        <taxon>Bacillota</taxon>
        <taxon>Bacilli</taxon>
        <taxon>Bacillales</taxon>
        <taxon>Paenibacillaceae</taxon>
        <taxon>Paenibacillus</taxon>
    </lineage>
</organism>
<dbReference type="Proteomes" id="UP001527882">
    <property type="component" value="Unassembled WGS sequence"/>
</dbReference>
<keyword evidence="3" id="KW-1185">Reference proteome</keyword>
<evidence type="ECO:0000313" key="2">
    <source>
        <dbReference type="EMBL" id="MCZ8511374.1"/>
    </source>
</evidence>
<reference evidence="2 3" key="1">
    <citation type="submission" date="2022-12" db="EMBL/GenBank/DDBJ databases">
        <title>Draft genome sequence of Paenibacillus sp. dW9.</title>
        <authorList>
            <person name="Choi E.-W."/>
            <person name="Kim D.-U."/>
        </authorList>
    </citation>
    <scope>NUCLEOTIDE SEQUENCE [LARGE SCALE GENOMIC DNA]</scope>
    <source>
        <strain evidence="3">dW9</strain>
    </source>
</reference>
<sequence length="280" mass="30836">MYNQQGFQSNIANQGFQGSQYRGMQTKYQPIGSVQSQYNQSLNPQYSSGMGQQQFASNQNQYSSFQSPQSFHTANYRGNQQGHDNYLRADSVQPAQQSHFGIGSSSYTASSFGASQQQYGQGQYATQQSFHTANYRGDQPGHDTYQRADSVQPSQSQYGIGASSFGTQQYGTSFQQPSISASQQQYGTSIQQPSISASQQQYGTSIQQPSISASQQQYGQSQNQSQSQSQYTNPQSFHMASYRGNQQGHDIALRADSQQPSQSQFGMGASSYGMSNRAQF</sequence>
<proteinExistence type="predicted"/>
<feature type="compositionally biased region" description="Polar residues" evidence="1">
    <location>
        <begin position="256"/>
        <end position="265"/>
    </location>
</feature>
<name>A0ABT4Q3D5_9BACL</name>
<feature type="region of interest" description="Disordered" evidence="1">
    <location>
        <begin position="39"/>
        <end position="84"/>
    </location>
</feature>
<evidence type="ECO:0000256" key="1">
    <source>
        <dbReference type="SAM" id="MobiDB-lite"/>
    </source>
</evidence>
<accession>A0ABT4Q3D5</accession>
<comment type="caution">
    <text evidence="2">The sequence shown here is derived from an EMBL/GenBank/DDBJ whole genome shotgun (WGS) entry which is preliminary data.</text>
</comment>
<evidence type="ECO:0000313" key="3">
    <source>
        <dbReference type="Proteomes" id="UP001527882"/>
    </source>
</evidence>